<evidence type="ECO:0000313" key="1">
    <source>
        <dbReference type="EMBL" id="CAG5188488.1"/>
    </source>
</evidence>
<accession>A0A8J2IPV6</accession>
<name>A0A8J2IPV6_9PLEO</name>
<dbReference type="EMBL" id="CAJRGZ010000032">
    <property type="protein sequence ID" value="CAG5188488.1"/>
    <property type="molecule type" value="Genomic_DNA"/>
</dbReference>
<dbReference type="RefSeq" id="XP_043175546.1">
    <property type="nucleotide sequence ID" value="XM_043319611.1"/>
</dbReference>
<dbReference type="Proteomes" id="UP000676310">
    <property type="component" value="Unassembled WGS sequence"/>
</dbReference>
<gene>
    <name evidence="1" type="ORF">ALTATR162_LOCUS11967</name>
</gene>
<comment type="caution">
    <text evidence="1">The sequence shown here is derived from an EMBL/GenBank/DDBJ whole genome shotgun (WGS) entry which is preliminary data.</text>
</comment>
<dbReference type="GeneID" id="67012297"/>
<protein>
    <submittedName>
        <fullName evidence="1">Uncharacterized protein</fullName>
    </submittedName>
</protein>
<sequence length="190" mass="22414">MGERPESRNVWRSVLKEQEATLSDPRKQVLQFYDSWVQADPEAFTQYHRIRSNKAWMAFFKDAFDKTSAYSTHILCKGQDGPLYIYNQDGQQYLLRSWLVGCNVTTKAHSLQQAEENIKIGYDKTRDSDSLPQNRDPVFTERAYIDAENVPQFVERMKKSPVHDHAKNIAYEDVWWLMMMRLHAWTMSVQ</sequence>
<dbReference type="AlphaFoldDB" id="A0A8J2IPV6"/>
<keyword evidence="2" id="KW-1185">Reference proteome</keyword>
<dbReference type="OrthoDB" id="5227693at2759"/>
<evidence type="ECO:0000313" key="2">
    <source>
        <dbReference type="Proteomes" id="UP000676310"/>
    </source>
</evidence>
<proteinExistence type="predicted"/>
<reference evidence="1" key="1">
    <citation type="submission" date="2021-05" db="EMBL/GenBank/DDBJ databases">
        <authorList>
            <person name="Stam R."/>
        </authorList>
    </citation>
    <scope>NUCLEOTIDE SEQUENCE</scope>
    <source>
        <strain evidence="1">CS162</strain>
    </source>
</reference>
<organism evidence="1 2">
    <name type="scientific">Alternaria atra</name>
    <dbReference type="NCBI Taxonomy" id="119953"/>
    <lineage>
        <taxon>Eukaryota</taxon>
        <taxon>Fungi</taxon>
        <taxon>Dikarya</taxon>
        <taxon>Ascomycota</taxon>
        <taxon>Pezizomycotina</taxon>
        <taxon>Dothideomycetes</taxon>
        <taxon>Pleosporomycetidae</taxon>
        <taxon>Pleosporales</taxon>
        <taxon>Pleosporineae</taxon>
        <taxon>Pleosporaceae</taxon>
        <taxon>Alternaria</taxon>
        <taxon>Alternaria sect. Ulocladioides</taxon>
    </lineage>
</organism>